<protein>
    <recommendedName>
        <fullName evidence="3">DNA-directed RNA polymerase M/15kDa subunit domain-containing protein</fullName>
    </recommendedName>
</protein>
<evidence type="ECO:0000313" key="2">
    <source>
        <dbReference type="Proteomes" id="UP000281245"/>
    </source>
</evidence>
<comment type="caution">
    <text evidence="1">The sequence shown here is derived from an EMBL/GenBank/DDBJ whole genome shotgun (WGS) entry which is preliminary data.</text>
</comment>
<accession>A0A3M6W2B7</accession>
<dbReference type="Proteomes" id="UP000281245">
    <property type="component" value="Unassembled WGS sequence"/>
</dbReference>
<evidence type="ECO:0000313" key="1">
    <source>
        <dbReference type="EMBL" id="RMX72541.1"/>
    </source>
</evidence>
<name>A0A3M6W2B7_HORWE</name>
<reference evidence="1 2" key="1">
    <citation type="journal article" date="2018" name="BMC Genomics">
        <title>Genomic evidence for intraspecific hybridization in a clonal and extremely halotolerant yeast.</title>
        <authorList>
            <person name="Gostincar C."/>
            <person name="Stajich J.E."/>
            <person name="Zupancic J."/>
            <person name="Zalar P."/>
            <person name="Gunde-Cimerman N."/>
        </authorList>
    </citation>
    <scope>NUCLEOTIDE SEQUENCE [LARGE SCALE GENOMIC DNA]</scope>
    <source>
        <strain evidence="1 2">EXF-6656</strain>
    </source>
</reference>
<dbReference type="AlphaFoldDB" id="A0A3M6W2B7"/>
<dbReference type="OrthoDB" id="282152at2759"/>
<sequence>MLIISTIPHDHDGTHGGKNRFECRTCPYQMILDRKYYERKNMDLKGAEDVLGGADSWKNVDQAESTFLFFFFPLLWIRHIFLWGGFPNSVSCSSSGFALSPLSAWGR</sequence>
<gene>
    <name evidence="1" type="ORF">D0869_14518</name>
</gene>
<dbReference type="EMBL" id="QWIJ01002148">
    <property type="protein sequence ID" value="RMX72541.1"/>
    <property type="molecule type" value="Genomic_DNA"/>
</dbReference>
<organism evidence="1 2">
    <name type="scientific">Hortaea werneckii</name>
    <name type="common">Black yeast</name>
    <name type="synonym">Cladosporium werneckii</name>
    <dbReference type="NCBI Taxonomy" id="91943"/>
    <lineage>
        <taxon>Eukaryota</taxon>
        <taxon>Fungi</taxon>
        <taxon>Dikarya</taxon>
        <taxon>Ascomycota</taxon>
        <taxon>Pezizomycotina</taxon>
        <taxon>Dothideomycetes</taxon>
        <taxon>Dothideomycetidae</taxon>
        <taxon>Mycosphaerellales</taxon>
        <taxon>Teratosphaeriaceae</taxon>
        <taxon>Hortaea</taxon>
    </lineage>
</organism>
<proteinExistence type="predicted"/>
<evidence type="ECO:0008006" key="3">
    <source>
        <dbReference type="Google" id="ProtNLM"/>
    </source>
</evidence>